<organism evidence="8 9">
    <name type="scientific">Actinomadura rugatobispora</name>
    <dbReference type="NCBI Taxonomy" id="1994"/>
    <lineage>
        <taxon>Bacteria</taxon>
        <taxon>Bacillati</taxon>
        <taxon>Actinomycetota</taxon>
        <taxon>Actinomycetes</taxon>
        <taxon>Streptosporangiales</taxon>
        <taxon>Thermomonosporaceae</taxon>
        <taxon>Actinomadura</taxon>
    </lineage>
</organism>
<keyword evidence="3 5" id="KW-0732">Signal</keyword>
<evidence type="ECO:0000256" key="5">
    <source>
        <dbReference type="SAM" id="SignalP"/>
    </source>
</evidence>
<evidence type="ECO:0000256" key="1">
    <source>
        <dbReference type="ARBA" id="ARBA00004613"/>
    </source>
</evidence>
<feature type="domain" description="Right handed beta helix" evidence="7">
    <location>
        <begin position="271"/>
        <end position="425"/>
    </location>
</feature>
<dbReference type="EMBL" id="JBHSON010000001">
    <property type="protein sequence ID" value="MFC5743993.1"/>
    <property type="molecule type" value="Genomic_DNA"/>
</dbReference>
<dbReference type="NCBIfam" id="TIGR03804">
    <property type="entry name" value="para_beta_helix"/>
    <property type="match status" value="2"/>
</dbReference>
<feature type="chain" id="PRO_5045929228" evidence="5">
    <location>
        <begin position="21"/>
        <end position="604"/>
    </location>
</feature>
<evidence type="ECO:0000313" key="9">
    <source>
        <dbReference type="Proteomes" id="UP001596074"/>
    </source>
</evidence>
<evidence type="ECO:0000256" key="3">
    <source>
        <dbReference type="ARBA" id="ARBA00022729"/>
    </source>
</evidence>
<comment type="subcellular location">
    <subcellularLocation>
        <location evidence="1">Secreted</location>
    </subcellularLocation>
</comment>
<evidence type="ECO:0000256" key="2">
    <source>
        <dbReference type="ARBA" id="ARBA00022525"/>
    </source>
</evidence>
<evidence type="ECO:0000313" key="8">
    <source>
        <dbReference type="EMBL" id="MFC5743993.1"/>
    </source>
</evidence>
<keyword evidence="9" id="KW-1185">Reference proteome</keyword>
<dbReference type="InterPro" id="IPR052052">
    <property type="entry name" value="Polysaccharide_Lyase_9"/>
</dbReference>
<dbReference type="Pfam" id="PF07602">
    <property type="entry name" value="DUF1565"/>
    <property type="match status" value="1"/>
</dbReference>
<reference evidence="9" key="1">
    <citation type="journal article" date="2019" name="Int. J. Syst. Evol. Microbiol.">
        <title>The Global Catalogue of Microorganisms (GCM) 10K type strain sequencing project: providing services to taxonomists for standard genome sequencing and annotation.</title>
        <authorList>
            <consortium name="The Broad Institute Genomics Platform"/>
            <consortium name="The Broad Institute Genome Sequencing Center for Infectious Disease"/>
            <person name="Wu L."/>
            <person name="Ma J."/>
        </authorList>
    </citation>
    <scope>NUCLEOTIDE SEQUENCE [LARGE SCALE GENOMIC DNA]</scope>
    <source>
        <strain evidence="9">KCTC 42087</strain>
    </source>
</reference>
<dbReference type="SMART" id="SM00710">
    <property type="entry name" value="PbH1"/>
    <property type="match status" value="5"/>
</dbReference>
<dbReference type="InterPro" id="IPR011050">
    <property type="entry name" value="Pectin_lyase_fold/virulence"/>
</dbReference>
<evidence type="ECO:0000259" key="6">
    <source>
        <dbReference type="Pfam" id="PF07602"/>
    </source>
</evidence>
<dbReference type="SUPFAM" id="SSF51126">
    <property type="entry name" value="Pectin lyase-like"/>
    <property type="match status" value="1"/>
</dbReference>
<feature type="signal peptide" evidence="5">
    <location>
        <begin position="1"/>
        <end position="20"/>
    </location>
</feature>
<dbReference type="PANTHER" id="PTHR40088:SF2">
    <property type="entry name" value="SECRETED SUGAR HYDROLASE"/>
    <property type="match status" value="1"/>
</dbReference>
<dbReference type="InterPro" id="IPR039448">
    <property type="entry name" value="Beta_helix"/>
</dbReference>
<dbReference type="PANTHER" id="PTHR40088">
    <property type="entry name" value="PECTATE LYASE (EUROFUNG)"/>
    <property type="match status" value="1"/>
</dbReference>
<dbReference type="Proteomes" id="UP001596074">
    <property type="component" value="Unassembled WGS sequence"/>
</dbReference>
<protein>
    <submittedName>
        <fullName evidence="8">Right-handed parallel beta-helix repeat-containing protein</fullName>
    </submittedName>
</protein>
<dbReference type="InterPro" id="IPR011459">
    <property type="entry name" value="DUF1565"/>
</dbReference>
<accession>A0ABW0ZRI8</accession>
<feature type="domain" description="DUF1565" evidence="6">
    <location>
        <begin position="69"/>
        <end position="108"/>
    </location>
</feature>
<gene>
    <name evidence="8" type="ORF">ACFPZN_00035</name>
</gene>
<sequence>MPSRTSRRTLAAGLALPAVAAMSLVAWQLPRGDGEGKPSPASAMGPAGAVTVGAAAYKVPGDAVVVSPSGDDAAPGTAAQPLRTVARAIAKSSSGSTIVLRGGTYHESVTVPASKRLTLQAHPGEAVWFDGSEPVEGWRSQGGAWVKDGWTARFDSSPTYTAGAPASRDRDFQFVDPAHPMAAHPDQVWIDDVAQRQVASRAQLQANTFYVDEAARRLYLGSDPSGRKVRASTLDEAITLRGGGSALRGIGVRRYATSLPQLGSVKVVGADVTLENVAVTDSATTGLSVVGPRATVRRFTATRNGMLGIHGNHADRLRIELVRAHRNNLERFKPAPVSGGIKITRSRTVAITGSVLADNLGKGVWLDESVHDATVTGNRIVQNTSHGIVLELSAKAVVAGNLVRGNGGDGLRLNDTSDVAVWNNTLTGNGRTVHLVQDLRRPDQPGTPGRDPRRPFPDPGMTWRLGQITLRNNVLADPRPGAPCLLCVEDHSHERSARAMDITANGNVYVRSSPGSPQRLVLWSRGEGEAAAFTSLAEFRAATGQEQRGLAYDTDHTVAPDGTLDRPTATAANANALPLPAAIATKLGKPSGTRHTGAWHLKTD</sequence>
<dbReference type="InterPro" id="IPR006626">
    <property type="entry name" value="PbH1"/>
</dbReference>
<dbReference type="InterPro" id="IPR022441">
    <property type="entry name" value="Para_beta_helix_rpt-2"/>
</dbReference>
<name>A0ABW0ZRI8_9ACTN</name>
<comment type="caution">
    <text evidence="8">The sequence shown here is derived from an EMBL/GenBank/DDBJ whole genome shotgun (WGS) entry which is preliminary data.</text>
</comment>
<dbReference type="RefSeq" id="WP_378278762.1">
    <property type="nucleotide sequence ID" value="NZ_JBHSON010000001.1"/>
</dbReference>
<dbReference type="Gene3D" id="2.160.20.10">
    <property type="entry name" value="Single-stranded right-handed beta-helix, Pectin lyase-like"/>
    <property type="match status" value="2"/>
</dbReference>
<evidence type="ECO:0000256" key="4">
    <source>
        <dbReference type="SAM" id="MobiDB-lite"/>
    </source>
</evidence>
<dbReference type="InterPro" id="IPR012334">
    <property type="entry name" value="Pectin_lyas_fold"/>
</dbReference>
<proteinExistence type="predicted"/>
<keyword evidence="2" id="KW-0964">Secreted</keyword>
<evidence type="ECO:0000259" key="7">
    <source>
        <dbReference type="Pfam" id="PF13229"/>
    </source>
</evidence>
<feature type="region of interest" description="Disordered" evidence="4">
    <location>
        <begin position="439"/>
        <end position="459"/>
    </location>
</feature>
<dbReference type="Pfam" id="PF13229">
    <property type="entry name" value="Beta_helix"/>
    <property type="match status" value="1"/>
</dbReference>